<evidence type="ECO:0000256" key="1">
    <source>
        <dbReference type="SAM" id="MobiDB-lite"/>
    </source>
</evidence>
<organism evidence="2">
    <name type="scientific">uncultured Thermomicrobiales bacterium</name>
    <dbReference type="NCBI Taxonomy" id="1645740"/>
    <lineage>
        <taxon>Bacteria</taxon>
        <taxon>Pseudomonadati</taxon>
        <taxon>Thermomicrobiota</taxon>
        <taxon>Thermomicrobia</taxon>
        <taxon>Thermomicrobiales</taxon>
        <taxon>environmental samples</taxon>
    </lineage>
</organism>
<reference evidence="2" key="1">
    <citation type="submission" date="2020-02" db="EMBL/GenBank/DDBJ databases">
        <authorList>
            <person name="Meier V. D."/>
        </authorList>
    </citation>
    <scope>NUCLEOTIDE SEQUENCE</scope>
    <source>
        <strain evidence="2">AVDCRST_MAG87</strain>
    </source>
</reference>
<feature type="compositionally biased region" description="Basic and acidic residues" evidence="1">
    <location>
        <begin position="43"/>
        <end position="58"/>
    </location>
</feature>
<protein>
    <submittedName>
        <fullName evidence="2">Uncharacterized protein</fullName>
    </submittedName>
</protein>
<feature type="non-terminal residue" evidence="2">
    <location>
        <position position="58"/>
    </location>
</feature>
<evidence type="ECO:0000313" key="2">
    <source>
        <dbReference type="EMBL" id="CAA9561758.1"/>
    </source>
</evidence>
<proteinExistence type="predicted"/>
<dbReference type="EMBL" id="CADCWJ010000363">
    <property type="protein sequence ID" value="CAA9561758.1"/>
    <property type="molecule type" value="Genomic_DNA"/>
</dbReference>
<feature type="non-terminal residue" evidence="2">
    <location>
        <position position="1"/>
    </location>
</feature>
<gene>
    <name evidence="2" type="ORF">AVDCRST_MAG87-1637</name>
</gene>
<sequence>GRCRSRYSDQRNIAPIARVGVLAGSRQPRHRHEHSSAALPVAHIHDSRPDRDQSLEKV</sequence>
<dbReference type="AlphaFoldDB" id="A0A6J4UVJ6"/>
<name>A0A6J4UVJ6_9BACT</name>
<feature type="region of interest" description="Disordered" evidence="1">
    <location>
        <begin position="24"/>
        <end position="58"/>
    </location>
</feature>
<accession>A0A6J4UVJ6</accession>